<dbReference type="InterPro" id="IPR027417">
    <property type="entry name" value="P-loop_NTPase"/>
</dbReference>
<reference evidence="2 5" key="2">
    <citation type="submission" date="2020-07" db="EMBL/GenBank/DDBJ databases">
        <title>Organ Donor 1.</title>
        <authorList>
            <person name="Marsh A.J."/>
            <person name="Azcarate-Peril M.A."/>
        </authorList>
    </citation>
    <scope>NUCLEOTIDE SEQUENCE [LARGE SCALE GENOMIC DNA]</scope>
    <source>
        <strain evidence="2 5">AMC0712</strain>
    </source>
</reference>
<dbReference type="InterPro" id="IPR018647">
    <property type="entry name" value="SLFN_3-like_DNA/RNA_helicase"/>
</dbReference>
<dbReference type="EMBL" id="SSHM01000001">
    <property type="protein sequence ID" value="THC79443.1"/>
    <property type="molecule type" value="Genomic_DNA"/>
</dbReference>
<dbReference type="Proteomes" id="UP000307517">
    <property type="component" value="Unassembled WGS sequence"/>
</dbReference>
<dbReference type="RefSeq" id="WP_005692273.1">
    <property type="nucleotide sequence ID" value="NZ_CABFNI010000016.1"/>
</dbReference>
<feature type="domain" description="Schlafen group 3-like DNA/RNA helicase" evidence="1">
    <location>
        <begin position="42"/>
        <end position="386"/>
    </location>
</feature>
<dbReference type="Pfam" id="PF09848">
    <property type="entry name" value="SLFN-g3_helicase"/>
    <property type="match status" value="1"/>
</dbReference>
<dbReference type="EMBL" id="JACCKI010000008">
    <property type="protein sequence ID" value="NZA05510.1"/>
    <property type="molecule type" value="Genomic_DNA"/>
</dbReference>
<sequence>MPDLAQSTFILPQDATLTIAQAALKQKIHNFIMANYQADKTHLLIVSGDAGSGKSVVLDAAFAQLQQAARAGVGPLAGTDNKLLVNHNEMLKIYKEIAGAKSYFRKKDFMKPTPFINAYRKAGKRADIVFIDEGHLLLTAPDPYNNFRDANQLTDILQLARLVVLVFDFHQLVKLKSFWTQALLKRITSGYSVAHFQLTEQMRVGDAAVNNWIDQFVRGRITPLPHPEKFDFRVFADGQPMYRLIQQRDAEVGLSRLIATADYPFTVLDKKTWYVTAGSLRLPWDKINFTDRPWAQRPETLHEVGSIYTIQGFDLNYAGVILGPSLGYNAEKDRLTVNLSQYQDKEAFKKRPDLADTQAAKIAIVMNAINILLKRAKYGLYLYAADPALRQRLLQAHDLGRE</sequence>
<gene>
    <name evidence="3" type="ORF">E6L36_02885</name>
    <name evidence="2" type="ORF">H0N82_10515</name>
</gene>
<comment type="caution">
    <text evidence="2">The sequence shown here is derived from an EMBL/GenBank/DDBJ whole genome shotgun (WGS) entry which is preliminary data.</text>
</comment>
<dbReference type="AlphaFoldDB" id="A0A508YWP1"/>
<evidence type="ECO:0000313" key="5">
    <source>
        <dbReference type="Proteomes" id="UP000552935"/>
    </source>
</evidence>
<reference evidence="3 4" key="1">
    <citation type="submission" date="2019-04" db="EMBL/GenBank/DDBJ databases">
        <title>Genome Announcement to Ensure Probiotic Safety of Lactobacillus rhamnosus UBLR-58.</title>
        <authorList>
            <person name="Sulthana A."/>
            <person name="Lakshmi S.G."/>
            <person name="Madempudi R.S."/>
        </authorList>
    </citation>
    <scope>NUCLEOTIDE SEQUENCE [LARGE SCALE GENOMIC DNA]</scope>
    <source>
        <strain evidence="3 4">UBLR-58</strain>
    </source>
</reference>
<evidence type="ECO:0000313" key="2">
    <source>
        <dbReference type="EMBL" id="NZA05510.1"/>
    </source>
</evidence>
<dbReference type="Gene3D" id="3.40.50.300">
    <property type="entry name" value="P-loop containing nucleotide triphosphate hydrolases"/>
    <property type="match status" value="1"/>
</dbReference>
<evidence type="ECO:0000259" key="1">
    <source>
        <dbReference type="Pfam" id="PF09848"/>
    </source>
</evidence>
<name>A0A508YWP1_LACRH</name>
<dbReference type="Proteomes" id="UP000552935">
    <property type="component" value="Unassembled WGS sequence"/>
</dbReference>
<proteinExistence type="predicted"/>
<organism evidence="2 5">
    <name type="scientific">Lacticaseibacillus rhamnosus</name>
    <name type="common">Lactobacillus rhamnosus</name>
    <dbReference type="NCBI Taxonomy" id="47715"/>
    <lineage>
        <taxon>Bacteria</taxon>
        <taxon>Bacillati</taxon>
        <taxon>Bacillota</taxon>
        <taxon>Bacilli</taxon>
        <taxon>Lactobacillales</taxon>
        <taxon>Lactobacillaceae</taxon>
        <taxon>Lacticaseibacillus</taxon>
    </lineage>
</organism>
<accession>A0A508YWP1</accession>
<dbReference type="SUPFAM" id="SSF52540">
    <property type="entry name" value="P-loop containing nucleoside triphosphate hydrolases"/>
    <property type="match status" value="1"/>
</dbReference>
<evidence type="ECO:0000313" key="3">
    <source>
        <dbReference type="EMBL" id="THC79443.1"/>
    </source>
</evidence>
<evidence type="ECO:0000313" key="4">
    <source>
        <dbReference type="Proteomes" id="UP000307517"/>
    </source>
</evidence>
<protein>
    <submittedName>
        <fullName evidence="2">DUF2075 domain-containing protein</fullName>
    </submittedName>
</protein>